<sequence>MLKSAKPIYEQIYETIKTAIAEGKYKEGERIPSEKELADSWNVSVITPRKSLEMLASEGLIFRQVGRGSFVKEPANNEMKVVPSSRNKPVIGVIMTDFDESYGIGLLNGIEHAAEERAFILLRRSFGSVDKEQAAIREFMELGVDGLIILPSRATFFNSEILKLIVDQFPFVLVDRYLKGVAAAAVGTDNIGAAKKGTEYLFDLGHQTITLLSPPPVSATAVEDRIEGFIRAHVEKGLTKTPLMLTEVISTLPDSFKEANIAKDLKMIKDHLQKQKNITAFFAIEYNIALLAKQAVEELGLSVPRDISILCFDSPPFKPGAFTFTHLLQDQEKMGQLAVEQLLGLKNSVRSLQTTLLHTKLINGQSTRKI</sequence>
<dbReference type="EMBL" id="LWSG01000044">
    <property type="protein sequence ID" value="OAS82666.1"/>
    <property type="molecule type" value="Genomic_DNA"/>
</dbReference>
<evidence type="ECO:0000256" key="1">
    <source>
        <dbReference type="ARBA" id="ARBA00022491"/>
    </source>
</evidence>
<dbReference type="Proteomes" id="UP000078534">
    <property type="component" value="Unassembled WGS sequence"/>
</dbReference>
<dbReference type="Gene3D" id="3.40.50.2300">
    <property type="match status" value="2"/>
</dbReference>
<proteinExistence type="predicted"/>
<comment type="caution">
    <text evidence="6">The sequence shown here is derived from an EMBL/GenBank/DDBJ whole genome shotgun (WGS) entry which is preliminary data.</text>
</comment>
<evidence type="ECO:0000259" key="5">
    <source>
        <dbReference type="PROSITE" id="PS50949"/>
    </source>
</evidence>
<dbReference type="SUPFAM" id="SSF46785">
    <property type="entry name" value="Winged helix' DNA-binding domain"/>
    <property type="match status" value="1"/>
</dbReference>
<accession>A0A179SLZ4</accession>
<dbReference type="RefSeq" id="WP_083964773.1">
    <property type="nucleotide sequence ID" value="NZ_LWSG01000044.1"/>
</dbReference>
<evidence type="ECO:0000256" key="2">
    <source>
        <dbReference type="ARBA" id="ARBA00023015"/>
    </source>
</evidence>
<evidence type="ECO:0000313" key="7">
    <source>
        <dbReference type="Proteomes" id="UP000078534"/>
    </source>
</evidence>
<organism evidence="6 7">
    <name type="scientific">Metabacillus litoralis</name>
    <dbReference type="NCBI Taxonomy" id="152268"/>
    <lineage>
        <taxon>Bacteria</taxon>
        <taxon>Bacillati</taxon>
        <taxon>Bacillota</taxon>
        <taxon>Bacilli</taxon>
        <taxon>Bacillales</taxon>
        <taxon>Bacillaceae</taxon>
        <taxon>Metabacillus</taxon>
    </lineage>
</organism>
<dbReference type="SMART" id="SM00345">
    <property type="entry name" value="HTH_GNTR"/>
    <property type="match status" value="1"/>
</dbReference>
<name>A0A179SLZ4_9BACI</name>
<dbReference type="Pfam" id="PF00392">
    <property type="entry name" value="GntR"/>
    <property type="match status" value="1"/>
</dbReference>
<dbReference type="InterPro" id="IPR028082">
    <property type="entry name" value="Peripla_BP_I"/>
</dbReference>
<evidence type="ECO:0000256" key="4">
    <source>
        <dbReference type="ARBA" id="ARBA00023163"/>
    </source>
</evidence>
<evidence type="ECO:0000313" key="6">
    <source>
        <dbReference type="EMBL" id="OAS82666.1"/>
    </source>
</evidence>
<feature type="domain" description="HTH gntR-type" evidence="5">
    <location>
        <begin position="6"/>
        <end position="74"/>
    </location>
</feature>
<dbReference type="OrthoDB" id="9799482at2"/>
<dbReference type="Pfam" id="PF13377">
    <property type="entry name" value="Peripla_BP_3"/>
    <property type="match status" value="1"/>
</dbReference>
<dbReference type="STRING" id="152268.A6K24_11080"/>
<dbReference type="SUPFAM" id="SSF53822">
    <property type="entry name" value="Periplasmic binding protein-like I"/>
    <property type="match status" value="1"/>
</dbReference>
<dbReference type="InterPro" id="IPR000524">
    <property type="entry name" value="Tscrpt_reg_HTH_GntR"/>
</dbReference>
<protein>
    <recommendedName>
        <fullName evidence="5">HTH gntR-type domain-containing protein</fullName>
    </recommendedName>
</protein>
<dbReference type="GO" id="GO:0003700">
    <property type="term" value="F:DNA-binding transcription factor activity"/>
    <property type="evidence" value="ECO:0007669"/>
    <property type="project" value="InterPro"/>
</dbReference>
<dbReference type="PROSITE" id="PS50949">
    <property type="entry name" value="HTH_GNTR"/>
    <property type="match status" value="1"/>
</dbReference>
<dbReference type="CDD" id="cd07377">
    <property type="entry name" value="WHTH_GntR"/>
    <property type="match status" value="1"/>
</dbReference>
<reference evidence="7" key="1">
    <citation type="submission" date="2016-04" db="EMBL/GenBank/DDBJ databases">
        <authorList>
            <person name="Lyu Z."/>
            <person name="Lyu W."/>
        </authorList>
    </citation>
    <scope>NUCLEOTIDE SEQUENCE [LARGE SCALE GENOMIC DNA]</scope>
    <source>
        <strain evidence="7">C44</strain>
    </source>
</reference>
<gene>
    <name evidence="6" type="ORF">A6K24_11080</name>
</gene>
<dbReference type="Gene3D" id="1.10.10.10">
    <property type="entry name" value="Winged helix-like DNA-binding domain superfamily/Winged helix DNA-binding domain"/>
    <property type="match status" value="1"/>
</dbReference>
<keyword evidence="4" id="KW-0804">Transcription</keyword>
<dbReference type="PANTHER" id="PTHR30146:SF95">
    <property type="entry name" value="RIBOSE OPERON REPRESSOR"/>
    <property type="match status" value="1"/>
</dbReference>
<evidence type="ECO:0000256" key="3">
    <source>
        <dbReference type="ARBA" id="ARBA00023125"/>
    </source>
</evidence>
<keyword evidence="2" id="KW-0805">Transcription regulation</keyword>
<dbReference type="GO" id="GO:0000976">
    <property type="term" value="F:transcription cis-regulatory region binding"/>
    <property type="evidence" value="ECO:0007669"/>
    <property type="project" value="TreeGrafter"/>
</dbReference>
<keyword evidence="1" id="KW-0678">Repressor</keyword>
<dbReference type="InterPro" id="IPR036390">
    <property type="entry name" value="WH_DNA-bd_sf"/>
</dbReference>
<dbReference type="InterPro" id="IPR046335">
    <property type="entry name" value="LacI/GalR-like_sensor"/>
</dbReference>
<dbReference type="CDD" id="cd06267">
    <property type="entry name" value="PBP1_LacI_sugar_binding-like"/>
    <property type="match status" value="1"/>
</dbReference>
<dbReference type="PANTHER" id="PTHR30146">
    <property type="entry name" value="LACI-RELATED TRANSCRIPTIONAL REPRESSOR"/>
    <property type="match status" value="1"/>
</dbReference>
<dbReference type="InterPro" id="IPR036388">
    <property type="entry name" value="WH-like_DNA-bd_sf"/>
</dbReference>
<dbReference type="AlphaFoldDB" id="A0A179SLZ4"/>
<keyword evidence="3" id="KW-0238">DNA-binding</keyword>
<keyword evidence="7" id="KW-1185">Reference proteome</keyword>